<dbReference type="RefSeq" id="WP_301770635.1">
    <property type="nucleotide sequence ID" value="NZ_JAUJQL010000002.1"/>
</dbReference>
<keyword evidence="1" id="KW-0472">Membrane</keyword>
<organism evidence="2 3">
    <name type="scientific">Burkholderia orbicola</name>
    <dbReference type="NCBI Taxonomy" id="2978683"/>
    <lineage>
        <taxon>Bacteria</taxon>
        <taxon>Pseudomonadati</taxon>
        <taxon>Pseudomonadota</taxon>
        <taxon>Betaproteobacteria</taxon>
        <taxon>Burkholderiales</taxon>
        <taxon>Burkholderiaceae</taxon>
        <taxon>Burkholderia</taxon>
        <taxon>Burkholderia cepacia complex</taxon>
    </lineage>
</organism>
<comment type="caution">
    <text evidence="2">The sequence shown here is derived from an EMBL/GenBank/DDBJ whole genome shotgun (WGS) entry which is preliminary data.</text>
</comment>
<dbReference type="EMBL" id="JAUJQL010000002">
    <property type="protein sequence ID" value="MDN7522252.1"/>
    <property type="molecule type" value="Genomic_DNA"/>
</dbReference>
<feature type="transmembrane region" description="Helical" evidence="1">
    <location>
        <begin position="7"/>
        <end position="24"/>
    </location>
</feature>
<sequence>MTILKVALSVVAIYLVVDIGWLFLPRNVRNGIVLVLAMNTKRAIFAIPSIIFGFYLYRLVRNFNRFSRAKRAGVAIVTLIFLAFVYLVGFRGVVIDGTDCQRFNYDVKMNGGMKQVDGITYIIKICGSGVRSNGFFGDQNEQVKLVVSDVHGSTLATRLFFVFWDGRPGEDSTIIRKNKLIYFDASDEDDSERSISLPPTILDWVAARIPIWLR</sequence>
<keyword evidence="1" id="KW-0812">Transmembrane</keyword>
<protein>
    <submittedName>
        <fullName evidence="2">Uncharacterized protein</fullName>
    </submittedName>
</protein>
<proteinExistence type="predicted"/>
<evidence type="ECO:0000313" key="3">
    <source>
        <dbReference type="Proteomes" id="UP001172217"/>
    </source>
</evidence>
<gene>
    <name evidence="2" type="ORF">QZM70_04845</name>
</gene>
<evidence type="ECO:0000256" key="1">
    <source>
        <dbReference type="SAM" id="Phobius"/>
    </source>
</evidence>
<feature type="transmembrane region" description="Helical" evidence="1">
    <location>
        <begin position="44"/>
        <end position="60"/>
    </location>
</feature>
<name>A0ABT8NL12_9BURK</name>
<keyword evidence="3" id="KW-1185">Reference proteome</keyword>
<dbReference type="Proteomes" id="UP001172217">
    <property type="component" value="Unassembled WGS sequence"/>
</dbReference>
<accession>A0ABT8NL12</accession>
<evidence type="ECO:0000313" key="2">
    <source>
        <dbReference type="EMBL" id="MDN7522252.1"/>
    </source>
</evidence>
<feature type="transmembrane region" description="Helical" evidence="1">
    <location>
        <begin position="72"/>
        <end position="94"/>
    </location>
</feature>
<reference evidence="2" key="1">
    <citation type="submission" date="2023-07" db="EMBL/GenBank/DDBJ databases">
        <title>A collection of bacterial strains from the Burkholderia cepacia Research Laboratory and Repository.</title>
        <authorList>
            <person name="Lipuma J."/>
            <person name="Spilker T."/>
            <person name="Caverly L."/>
        </authorList>
    </citation>
    <scope>NUCLEOTIDE SEQUENCE</scope>
    <source>
        <strain evidence="2">AU45194</strain>
    </source>
</reference>
<keyword evidence="1" id="KW-1133">Transmembrane helix</keyword>